<dbReference type="RefSeq" id="WP_106647233.1">
    <property type="nucleotide sequence ID" value="NZ_BMGO01000001.1"/>
</dbReference>
<keyword evidence="2" id="KW-1185">Reference proteome</keyword>
<sequence length="176" mass="19738">MSLKKLFVATTIALTSGLAMANNVSYDYVQGGLIDYDEVDGVNFKFSKSFTDNFYGKVDYSDLENGGFDISILRINAGFNMEITNNTDFVAELGYEDFDADFGFDDNGYNVMAGFRSMFTNDLEVGAYATHSDVLDSTDITVEGRYHFDRNMSVALEFGNDDELDEHIGVNFRYSF</sequence>
<evidence type="ECO:0000313" key="1">
    <source>
        <dbReference type="EMBL" id="AUD79419.1"/>
    </source>
</evidence>
<dbReference type="OrthoDB" id="5730472at2"/>
<gene>
    <name evidence="1" type="ORF">CW740_09270</name>
</gene>
<dbReference type="Proteomes" id="UP000232693">
    <property type="component" value="Chromosome"/>
</dbReference>
<protein>
    <submittedName>
        <fullName evidence="1">Uncharacterized protein</fullName>
    </submittedName>
</protein>
<accession>A0A2K9AZY4</accession>
<dbReference type="AlphaFoldDB" id="A0A2K9AZY4"/>
<evidence type="ECO:0000313" key="2">
    <source>
        <dbReference type="Proteomes" id="UP000232693"/>
    </source>
</evidence>
<organism evidence="1 2">
    <name type="scientific">Kangiella profundi</name>
    <dbReference type="NCBI Taxonomy" id="1561924"/>
    <lineage>
        <taxon>Bacteria</taxon>
        <taxon>Pseudomonadati</taxon>
        <taxon>Pseudomonadota</taxon>
        <taxon>Gammaproteobacteria</taxon>
        <taxon>Kangiellales</taxon>
        <taxon>Kangiellaceae</taxon>
        <taxon>Kangiella</taxon>
    </lineage>
</organism>
<dbReference type="SUPFAM" id="SSF56935">
    <property type="entry name" value="Porins"/>
    <property type="match status" value="1"/>
</dbReference>
<proteinExistence type="predicted"/>
<dbReference type="EMBL" id="CP025120">
    <property type="protein sequence ID" value="AUD79419.1"/>
    <property type="molecule type" value="Genomic_DNA"/>
</dbReference>
<dbReference type="KEGG" id="kpd:CW740_09270"/>
<name>A0A2K9AZY4_9GAMM</name>
<reference evidence="1 2" key="1">
    <citation type="submission" date="2017-12" db="EMBL/GenBank/DDBJ databases">
        <title>Kangiella profundi FT102 completed genome.</title>
        <authorList>
            <person name="Xu J."/>
            <person name="Wang J."/>
            <person name="Lu Y."/>
        </authorList>
    </citation>
    <scope>NUCLEOTIDE SEQUENCE [LARGE SCALE GENOMIC DNA]</scope>
    <source>
        <strain evidence="1 2">FT102</strain>
    </source>
</reference>